<dbReference type="Proteomes" id="UP000509458">
    <property type="component" value="Chromosome"/>
</dbReference>
<dbReference type="RefSeq" id="WP_179984053.1">
    <property type="nucleotide sequence ID" value="NZ_LR812090.1"/>
</dbReference>
<dbReference type="PROSITE" id="PS50943">
    <property type="entry name" value="HTH_CROC1"/>
    <property type="match status" value="1"/>
</dbReference>
<evidence type="ECO:0000313" key="4">
    <source>
        <dbReference type="EMBL" id="CAB9494748.1"/>
    </source>
</evidence>
<dbReference type="InterPro" id="IPR025194">
    <property type="entry name" value="RodZ-like_C"/>
</dbReference>
<keyword evidence="2" id="KW-0812">Transmembrane</keyword>
<dbReference type="SUPFAM" id="SSF47413">
    <property type="entry name" value="lambda repressor-like DNA-binding domains"/>
    <property type="match status" value="1"/>
</dbReference>
<evidence type="ECO:0000256" key="2">
    <source>
        <dbReference type="SAM" id="Phobius"/>
    </source>
</evidence>
<feature type="compositionally biased region" description="Polar residues" evidence="1">
    <location>
        <begin position="165"/>
        <end position="176"/>
    </location>
</feature>
<dbReference type="Pfam" id="PF13413">
    <property type="entry name" value="HTH_25"/>
    <property type="match status" value="1"/>
</dbReference>
<name>A0A6T9Y4R2_ALTMA</name>
<evidence type="ECO:0000313" key="5">
    <source>
        <dbReference type="Proteomes" id="UP000509458"/>
    </source>
</evidence>
<reference evidence="4 5" key="1">
    <citation type="submission" date="2020-06" db="EMBL/GenBank/DDBJ databases">
        <authorList>
            <person name="Duchaud E."/>
        </authorList>
    </citation>
    <scope>NUCLEOTIDE SEQUENCE [LARGE SCALE GENOMIC DNA]</scope>
    <source>
        <strain evidence="4">Alteromonas fortis</strain>
    </source>
</reference>
<feature type="compositionally biased region" description="Low complexity" evidence="1">
    <location>
        <begin position="193"/>
        <end position="202"/>
    </location>
</feature>
<evidence type="ECO:0000259" key="3">
    <source>
        <dbReference type="PROSITE" id="PS50943"/>
    </source>
</evidence>
<evidence type="ECO:0000256" key="1">
    <source>
        <dbReference type="SAM" id="MobiDB-lite"/>
    </source>
</evidence>
<dbReference type="EMBL" id="LR812090">
    <property type="protein sequence ID" value="CAB9494748.1"/>
    <property type="molecule type" value="Genomic_DNA"/>
</dbReference>
<keyword evidence="2" id="KW-0472">Membrane</keyword>
<dbReference type="GO" id="GO:0003677">
    <property type="term" value="F:DNA binding"/>
    <property type="evidence" value="ECO:0007669"/>
    <property type="project" value="InterPro"/>
</dbReference>
<gene>
    <name evidence="4" type="ORF">ALFOR1_40116</name>
</gene>
<dbReference type="CDD" id="cd00093">
    <property type="entry name" value="HTH_XRE"/>
    <property type="match status" value="1"/>
</dbReference>
<feature type="compositionally biased region" description="Polar residues" evidence="1">
    <location>
        <begin position="222"/>
        <end position="235"/>
    </location>
</feature>
<accession>A0A6T9Y4R2</accession>
<keyword evidence="2" id="KW-1133">Transmembrane helix</keyword>
<feature type="compositionally biased region" description="Polar residues" evidence="1">
    <location>
        <begin position="1"/>
        <end position="21"/>
    </location>
</feature>
<organism evidence="4 5">
    <name type="scientific">Alteromonas macleodii</name>
    <name type="common">Pseudoalteromonas macleodii</name>
    <dbReference type="NCBI Taxonomy" id="28108"/>
    <lineage>
        <taxon>Bacteria</taxon>
        <taxon>Pseudomonadati</taxon>
        <taxon>Pseudomonadota</taxon>
        <taxon>Gammaproteobacteria</taxon>
        <taxon>Alteromonadales</taxon>
        <taxon>Alteromonadaceae</taxon>
        <taxon>Alteromonas/Salinimonas group</taxon>
        <taxon>Alteromonas</taxon>
    </lineage>
</organism>
<feature type="transmembrane region" description="Helical" evidence="2">
    <location>
        <begin position="121"/>
        <end position="141"/>
    </location>
</feature>
<dbReference type="PANTHER" id="PTHR34475">
    <property type="match status" value="1"/>
</dbReference>
<dbReference type="InterPro" id="IPR001387">
    <property type="entry name" value="Cro/C1-type_HTH"/>
</dbReference>
<proteinExistence type="predicted"/>
<feature type="region of interest" description="Disordered" evidence="1">
    <location>
        <begin position="1"/>
        <end position="23"/>
    </location>
</feature>
<protein>
    <recommendedName>
        <fullName evidence="3">HTH cro/C1-type domain-containing protein</fullName>
    </recommendedName>
</protein>
<dbReference type="SMART" id="SM00530">
    <property type="entry name" value="HTH_XRE"/>
    <property type="match status" value="1"/>
</dbReference>
<feature type="compositionally biased region" description="Polar residues" evidence="1">
    <location>
        <begin position="203"/>
        <end position="212"/>
    </location>
</feature>
<dbReference type="InterPro" id="IPR010982">
    <property type="entry name" value="Lambda_DNA-bd_dom_sf"/>
</dbReference>
<feature type="region of interest" description="Disordered" evidence="1">
    <location>
        <begin position="165"/>
        <end position="249"/>
    </location>
</feature>
<dbReference type="Pfam" id="PF13464">
    <property type="entry name" value="RodZ_C"/>
    <property type="match status" value="1"/>
</dbReference>
<dbReference type="AlphaFoldDB" id="A0A6T9Y4R2"/>
<dbReference type="InterPro" id="IPR050400">
    <property type="entry name" value="Bact_Cytoskel_RodZ"/>
</dbReference>
<dbReference type="Gene3D" id="1.10.260.40">
    <property type="entry name" value="lambda repressor-like DNA-binding domains"/>
    <property type="match status" value="1"/>
</dbReference>
<feature type="domain" description="HTH cro/C1-type" evidence="3">
    <location>
        <begin position="26"/>
        <end position="57"/>
    </location>
</feature>
<sequence>MVSEENANQEVTSQQQENTPSPGAMLKARREKLGLSQQDIADKLFLKAKQINDLESDVIDENSSVTFTKGYVRNYAKQLGMNSHEVIEAFERFHNQTSVPSSEKLQSFSKRVAKQTHDDRWMMVTYAILLLIIAGVVVWWYQQPSDDTVAELPLNEAVKREAANTPISSNARTANGNLGGAETLQGESANTLSTGSSEQSSSQINDVSNTGSDKAELAGANSDVNGQDNGLTQSGDLDDGAISAPDSAVDSSNNITALVNTVGSDNETLADTALNTQTEASPISMVFTFDDDCWVNIKDASGEAIAYGVKQKGRVMEIQGVPPVEVTLGAPDNVRISVNGEAVDISPYQNGRTARFVLPL</sequence>
<dbReference type="PANTHER" id="PTHR34475:SF1">
    <property type="entry name" value="CYTOSKELETON PROTEIN RODZ"/>
    <property type="match status" value="1"/>
</dbReference>